<dbReference type="SUPFAM" id="SSF53474">
    <property type="entry name" value="alpha/beta-Hydrolases"/>
    <property type="match status" value="1"/>
</dbReference>
<dbReference type="GO" id="GO:0016787">
    <property type="term" value="F:hydrolase activity"/>
    <property type="evidence" value="ECO:0007669"/>
    <property type="project" value="InterPro"/>
</dbReference>
<gene>
    <name evidence="2" type="ORF">DDZ18_01750</name>
</gene>
<dbReference type="PANTHER" id="PTHR46623:SF6">
    <property type="entry name" value="ALPHA_BETA-HYDROLASES SUPERFAMILY PROTEIN"/>
    <property type="match status" value="1"/>
</dbReference>
<dbReference type="AlphaFoldDB" id="A0A2U2BWG0"/>
<dbReference type="InterPro" id="IPR029058">
    <property type="entry name" value="AB_hydrolase_fold"/>
</dbReference>
<dbReference type="Proteomes" id="UP000245168">
    <property type="component" value="Unassembled WGS sequence"/>
</dbReference>
<evidence type="ECO:0000259" key="1">
    <source>
        <dbReference type="Pfam" id="PF01738"/>
    </source>
</evidence>
<name>A0A2U2BWG0_9PROT</name>
<dbReference type="InterPro" id="IPR002925">
    <property type="entry name" value="Dienelactn_hydro"/>
</dbReference>
<evidence type="ECO:0000313" key="2">
    <source>
        <dbReference type="EMBL" id="PWE18355.1"/>
    </source>
</evidence>
<proteinExistence type="predicted"/>
<comment type="caution">
    <text evidence="2">The sequence shown here is derived from an EMBL/GenBank/DDBJ whole genome shotgun (WGS) entry which is preliminary data.</text>
</comment>
<keyword evidence="3" id="KW-1185">Reference proteome</keyword>
<dbReference type="RefSeq" id="WP_109251630.1">
    <property type="nucleotide sequence ID" value="NZ_QEXV01000001.1"/>
</dbReference>
<dbReference type="Gene3D" id="3.40.50.1820">
    <property type="entry name" value="alpha/beta hydrolase"/>
    <property type="match status" value="1"/>
</dbReference>
<organism evidence="2 3">
    <name type="scientific">Marinicauda salina</name>
    <dbReference type="NCBI Taxonomy" id="2135793"/>
    <lineage>
        <taxon>Bacteria</taxon>
        <taxon>Pseudomonadati</taxon>
        <taxon>Pseudomonadota</taxon>
        <taxon>Alphaproteobacteria</taxon>
        <taxon>Maricaulales</taxon>
        <taxon>Maricaulaceae</taxon>
        <taxon>Marinicauda</taxon>
    </lineage>
</organism>
<feature type="domain" description="Dienelactone hydrolase" evidence="1">
    <location>
        <begin position="22"/>
        <end position="224"/>
    </location>
</feature>
<dbReference type="Pfam" id="PF01738">
    <property type="entry name" value="DLH"/>
    <property type="match status" value="1"/>
</dbReference>
<dbReference type="OrthoDB" id="9771666at2"/>
<reference evidence="3" key="1">
    <citation type="submission" date="2018-05" db="EMBL/GenBank/DDBJ databases">
        <authorList>
            <person name="Liu B.-T."/>
        </authorList>
    </citation>
    <scope>NUCLEOTIDE SEQUENCE [LARGE SCALE GENOMIC DNA]</scope>
    <source>
        <strain evidence="3">WD6-1</strain>
    </source>
</reference>
<dbReference type="PANTHER" id="PTHR46623">
    <property type="entry name" value="CARBOXYMETHYLENEBUTENOLIDASE-RELATED"/>
    <property type="match status" value="1"/>
</dbReference>
<dbReference type="EMBL" id="QEXV01000001">
    <property type="protein sequence ID" value="PWE18355.1"/>
    <property type="molecule type" value="Genomic_DNA"/>
</dbReference>
<protein>
    <submittedName>
        <fullName evidence="2">Carboxymethylenebutenolidase</fullName>
    </submittedName>
</protein>
<sequence>MSGKEVTIAAEDGDFAAYQAGEGPAIVVIQEIFGVNDVMRELCDDLAEQGYLAVCPDLFWRLEPGVQLTDKTQAEWDKAFELMGKFNPDQGVEDIAAVIDYARRTGTGKVGAVGYCLGGLLAYLTACRTDCDATVGYYGVNIDKHLDEADRIEKPLMLHIAGQDEFVDTAAQEKMVEGLKDNPHVTLHRYPERDHAFARRGGAHYDARDAELANTRTRAFFQQNLG</sequence>
<evidence type="ECO:0000313" key="3">
    <source>
        <dbReference type="Proteomes" id="UP000245168"/>
    </source>
</evidence>
<dbReference type="InterPro" id="IPR051049">
    <property type="entry name" value="Dienelactone_hydrolase-like"/>
</dbReference>
<accession>A0A2U2BWG0</accession>